<comment type="caution">
    <text evidence="2">The sequence shown here is derived from an EMBL/GenBank/DDBJ whole genome shotgun (WGS) entry which is preliminary data.</text>
</comment>
<keyword evidence="3" id="KW-1185">Reference proteome</keyword>
<protein>
    <submittedName>
        <fullName evidence="2">Pilus assembly protein PilO</fullName>
    </submittedName>
</protein>
<dbReference type="InterPro" id="IPR014717">
    <property type="entry name" value="Transl_elong_EF1B/ribsomal_bS6"/>
</dbReference>
<organism evidence="2 3">
    <name type="scientific">Geobacillus jurassicus</name>
    <dbReference type="NCBI Taxonomy" id="235932"/>
    <lineage>
        <taxon>Bacteria</taxon>
        <taxon>Bacillati</taxon>
        <taxon>Bacillota</taxon>
        <taxon>Bacilli</taxon>
        <taxon>Bacillales</taxon>
        <taxon>Anoxybacillaceae</taxon>
        <taxon>Geobacillus</taxon>
    </lineage>
</organism>
<dbReference type="Gene3D" id="3.30.70.60">
    <property type="match status" value="1"/>
</dbReference>
<evidence type="ECO:0000313" key="2">
    <source>
        <dbReference type="EMBL" id="MFC0297030.1"/>
    </source>
</evidence>
<feature type="region of interest" description="Disordered" evidence="1">
    <location>
        <begin position="113"/>
        <end position="135"/>
    </location>
</feature>
<evidence type="ECO:0000256" key="1">
    <source>
        <dbReference type="SAM" id="MobiDB-lite"/>
    </source>
</evidence>
<feature type="compositionally biased region" description="Low complexity" evidence="1">
    <location>
        <begin position="113"/>
        <end position="123"/>
    </location>
</feature>
<dbReference type="Proteomes" id="UP001589785">
    <property type="component" value="Unassembled WGS sequence"/>
</dbReference>
<gene>
    <name evidence="2" type="ORF">ACFFHQ_06040</name>
</gene>
<name>A0ABV6GRS7_9BACL</name>
<accession>A0ABV6GRS7</accession>
<feature type="region of interest" description="Disordered" evidence="1">
    <location>
        <begin position="215"/>
        <end position="237"/>
    </location>
</feature>
<dbReference type="EMBL" id="JBHLVN010000027">
    <property type="protein sequence ID" value="MFC0297030.1"/>
    <property type="molecule type" value="Genomic_DNA"/>
</dbReference>
<proteinExistence type="predicted"/>
<evidence type="ECO:0000313" key="3">
    <source>
        <dbReference type="Proteomes" id="UP001589785"/>
    </source>
</evidence>
<dbReference type="RefSeq" id="WP_066232040.1">
    <property type="nucleotide sequence ID" value="NZ_JBHLVN010000027.1"/>
</dbReference>
<reference evidence="2 3" key="1">
    <citation type="submission" date="2024-09" db="EMBL/GenBank/DDBJ databases">
        <authorList>
            <person name="Sun Q."/>
            <person name="Mori K."/>
        </authorList>
    </citation>
    <scope>NUCLEOTIDE SEQUENCE [LARGE SCALE GENOMIC DNA]</scope>
    <source>
        <strain evidence="2 3">CCM 7224</strain>
    </source>
</reference>
<sequence>MMGRFGKWPLVFTGVFLLAALLFAAVYVFVLLPRYEQIDRLEAVVQSEKNVLAAMKKQAAVNREGTAESLAALQRKVPVRPFADQLLLAFQKAEYISDSRLLSVSFAEGQGAGEAASQGNGNETENKASGNGAPALPSGIQSITAQLTVQSPSYYQLERFLEVLEQSERIVAIEGLTVTGPPELTSTADEVQPLTYSVTVRAFYAPKLEKWKQLAPVRDVPPPSGKDNPFAEMAPAS</sequence>